<evidence type="ECO:0000256" key="5">
    <source>
        <dbReference type="ARBA" id="ARBA00022692"/>
    </source>
</evidence>
<evidence type="ECO:0000256" key="7">
    <source>
        <dbReference type="ARBA" id="ARBA00023136"/>
    </source>
</evidence>
<dbReference type="RefSeq" id="XP_001729824.1">
    <property type="nucleotide sequence ID" value="XM_001729772.1"/>
</dbReference>
<keyword evidence="3" id="KW-0813">Transport</keyword>
<evidence type="ECO:0000256" key="3">
    <source>
        <dbReference type="ARBA" id="ARBA00022448"/>
    </source>
</evidence>
<dbReference type="InterPro" id="IPR004695">
    <property type="entry name" value="SLAC1/Mae1/Ssu1/TehA"/>
</dbReference>
<keyword evidence="10" id="KW-1185">Reference proteome</keyword>
<dbReference type="OMA" id="WIIDAVI"/>
<reference evidence="9 10" key="1">
    <citation type="journal article" date="2007" name="Proc. Natl. Acad. Sci. U.S.A.">
        <title>Dandruff-associated Malassezia genomes reveal convergent and divergent virulence traits shared with plant and human fungal pathogens.</title>
        <authorList>
            <person name="Xu J."/>
            <person name="Saunders C.W."/>
            <person name="Hu P."/>
            <person name="Grant R.A."/>
            <person name="Boekhout T."/>
            <person name="Kuramae E.E."/>
            <person name="Kronstad J.W."/>
            <person name="Deangelis Y.M."/>
            <person name="Reeder N.L."/>
            <person name="Johnstone K.R."/>
            <person name="Leland M."/>
            <person name="Fieno A.M."/>
            <person name="Begley W.M."/>
            <person name="Sun Y."/>
            <person name="Lacey M.P."/>
            <person name="Chaudhary T."/>
            <person name="Keough T."/>
            <person name="Chu L."/>
            <person name="Sears R."/>
            <person name="Yuan B."/>
            <person name="Dawson T.L.Jr."/>
        </authorList>
    </citation>
    <scope>NUCLEOTIDE SEQUENCE [LARGE SCALE GENOMIC DNA]</scope>
    <source>
        <strain evidence="10">ATCC MYA-4612 / CBS 7966</strain>
    </source>
</reference>
<dbReference type="InParanoid" id="A8Q5S1"/>
<name>A8Q5S1_MALGO</name>
<accession>A8Q5S1</accession>
<evidence type="ECO:0000256" key="2">
    <source>
        <dbReference type="ARBA" id="ARBA00008566"/>
    </source>
</evidence>
<gene>
    <name evidence="9" type="ORF">MGL_2810</name>
</gene>
<feature type="transmembrane region" description="Helical" evidence="8">
    <location>
        <begin position="84"/>
        <end position="103"/>
    </location>
</feature>
<comment type="subcellular location">
    <subcellularLocation>
        <location evidence="1">Cell membrane</location>
        <topology evidence="1">Multi-pass membrane protein</topology>
    </subcellularLocation>
</comment>
<evidence type="ECO:0008006" key="11">
    <source>
        <dbReference type="Google" id="ProtNLM"/>
    </source>
</evidence>
<organism evidence="9 10">
    <name type="scientific">Malassezia globosa (strain ATCC MYA-4612 / CBS 7966)</name>
    <name type="common">Dandruff-associated fungus</name>
    <dbReference type="NCBI Taxonomy" id="425265"/>
    <lineage>
        <taxon>Eukaryota</taxon>
        <taxon>Fungi</taxon>
        <taxon>Dikarya</taxon>
        <taxon>Basidiomycota</taxon>
        <taxon>Ustilaginomycotina</taxon>
        <taxon>Malasseziomycetes</taxon>
        <taxon>Malasseziales</taxon>
        <taxon>Malasseziaceae</taxon>
        <taxon>Malassezia</taxon>
    </lineage>
</organism>
<dbReference type="GeneID" id="5854131"/>
<dbReference type="GO" id="GO:0000319">
    <property type="term" value="F:sulfite transmembrane transporter activity"/>
    <property type="evidence" value="ECO:0007669"/>
    <property type="project" value="TreeGrafter"/>
</dbReference>
<evidence type="ECO:0000256" key="1">
    <source>
        <dbReference type="ARBA" id="ARBA00004651"/>
    </source>
</evidence>
<dbReference type="PANTHER" id="PTHR31686:SF1">
    <property type="entry name" value="SULFITE EFFLUX PUMP SSU1"/>
    <property type="match status" value="1"/>
</dbReference>
<dbReference type="GO" id="GO:0005886">
    <property type="term" value="C:plasma membrane"/>
    <property type="evidence" value="ECO:0007669"/>
    <property type="project" value="UniProtKB-SubCell"/>
</dbReference>
<keyword evidence="6 8" id="KW-1133">Transmembrane helix</keyword>
<proteinExistence type="inferred from homology"/>
<feature type="transmembrane region" description="Helical" evidence="8">
    <location>
        <begin position="47"/>
        <end position="72"/>
    </location>
</feature>
<dbReference type="VEuPathDB" id="FungiDB:MGL_2810"/>
<evidence type="ECO:0000256" key="4">
    <source>
        <dbReference type="ARBA" id="ARBA00022475"/>
    </source>
</evidence>
<feature type="transmembrane region" description="Helical" evidence="8">
    <location>
        <begin position="136"/>
        <end position="165"/>
    </location>
</feature>
<feature type="transmembrane region" description="Helical" evidence="8">
    <location>
        <begin position="12"/>
        <end position="35"/>
    </location>
</feature>
<dbReference type="OrthoDB" id="1099at2759"/>
<evidence type="ECO:0000313" key="9">
    <source>
        <dbReference type="EMBL" id="EDP42610.1"/>
    </source>
</evidence>
<dbReference type="EMBL" id="AAYY01000010">
    <property type="protein sequence ID" value="EDP42610.1"/>
    <property type="molecule type" value="Genomic_DNA"/>
</dbReference>
<evidence type="ECO:0000256" key="8">
    <source>
        <dbReference type="SAM" id="Phobius"/>
    </source>
</evidence>
<protein>
    <recommendedName>
        <fullName evidence="11">C4-dicarboxylate transporter/malic acid transport protein</fullName>
    </recommendedName>
</protein>
<dbReference type="InterPro" id="IPR051629">
    <property type="entry name" value="Sulfite_efflux_TDT"/>
</dbReference>
<sequence>MFLKSTRHSQSLGTITGIWLLPIIAVIVAGGSGSIISESLPAKHAKITIVLSYMLLGGGLCVTFFGMTLYYARLAFHKVPAASLIITVFIPLGPCAQTAFAFLRLSTAISELYSDFGQPLIGSRLLSPEDTRIMNLAIQGCSILMAVGFWGLSFFWLSLGLSIWIDTWIVTKLKFNPGWWGAVFPLGIYALSTIEMGTAFDSGAFKKLSIVFGLCAILVWLLMASLTLYNVARGKVYVCKMSG</sequence>
<keyword evidence="4" id="KW-1003">Cell membrane</keyword>
<dbReference type="FunCoup" id="A8Q5S1">
    <property type="interactions" value="34"/>
</dbReference>
<feature type="transmembrane region" description="Helical" evidence="8">
    <location>
        <begin position="210"/>
        <end position="232"/>
    </location>
</feature>
<evidence type="ECO:0000313" key="10">
    <source>
        <dbReference type="Proteomes" id="UP000008837"/>
    </source>
</evidence>
<dbReference type="Proteomes" id="UP000008837">
    <property type="component" value="Unassembled WGS sequence"/>
</dbReference>
<dbReference type="KEGG" id="mgl:MGL_2810"/>
<dbReference type="AlphaFoldDB" id="A8Q5S1"/>
<evidence type="ECO:0000256" key="6">
    <source>
        <dbReference type="ARBA" id="ARBA00022989"/>
    </source>
</evidence>
<feature type="transmembrane region" description="Helical" evidence="8">
    <location>
        <begin position="177"/>
        <end position="198"/>
    </location>
</feature>
<keyword evidence="7 8" id="KW-0472">Membrane</keyword>
<dbReference type="PANTHER" id="PTHR31686">
    <property type="match status" value="1"/>
</dbReference>
<dbReference type="Gene3D" id="1.50.10.150">
    <property type="entry name" value="Voltage-dependent anion channel"/>
    <property type="match status" value="1"/>
</dbReference>
<comment type="similarity">
    <text evidence="2">Belongs to the tellurite-resistance/dicarboxylate transporter (TDT) family.</text>
</comment>
<keyword evidence="5 8" id="KW-0812">Transmembrane</keyword>
<dbReference type="Pfam" id="PF03595">
    <property type="entry name" value="SLAC1"/>
    <property type="match status" value="1"/>
</dbReference>
<comment type="caution">
    <text evidence="9">The sequence shown here is derived from an EMBL/GenBank/DDBJ whole genome shotgun (WGS) entry which is preliminary data.</text>
</comment>
<dbReference type="InterPro" id="IPR038665">
    <property type="entry name" value="Voltage-dep_anion_channel_sf"/>
</dbReference>
<dbReference type="STRING" id="425265.A8Q5S1"/>